<feature type="transmembrane region" description="Helical" evidence="8">
    <location>
        <begin position="221"/>
        <end position="241"/>
    </location>
</feature>
<dbReference type="GO" id="GO:0005886">
    <property type="term" value="C:plasma membrane"/>
    <property type="evidence" value="ECO:0007669"/>
    <property type="project" value="UniProtKB-SubCell"/>
</dbReference>
<feature type="transmembrane region" description="Helical" evidence="8">
    <location>
        <begin position="6"/>
        <end position="26"/>
    </location>
</feature>
<dbReference type="EMBL" id="BA000035">
    <property type="protein sequence ID" value="BAC18206.1"/>
    <property type="molecule type" value="Genomic_DNA"/>
</dbReference>
<feature type="transmembrane region" description="Helical" evidence="8">
    <location>
        <begin position="377"/>
        <end position="402"/>
    </location>
</feature>
<proteinExistence type="inferred from homology"/>
<feature type="transmembrane region" description="Helical" evidence="8">
    <location>
        <begin position="152"/>
        <end position="168"/>
    </location>
</feature>
<comment type="similarity">
    <text evidence="2">Belongs to the CPA3 antiporters (TC 2.A.63) subunit D family.</text>
</comment>
<reference evidence="10 11" key="1">
    <citation type="journal article" date="2003" name="Genome Res.">
        <title>Comparative complete genome sequence analysis of the amino acid replacements responsible for the thermostability of Corynebacterium efficiens.</title>
        <authorList>
            <person name="Nishio Y."/>
            <person name="Nakamura Y."/>
            <person name="Kawarabayasi Y."/>
            <person name="Usuda Y."/>
            <person name="Kimura E."/>
            <person name="Sugimoto S."/>
            <person name="Matsui K."/>
            <person name="Yamagishi A."/>
            <person name="Kikuchi H."/>
            <person name="Ikeo K."/>
            <person name="Gojobori T."/>
        </authorList>
    </citation>
    <scope>NUCLEOTIDE SEQUENCE [LARGE SCALE GENOMIC DNA]</scope>
    <source>
        <strain evidence="11">DSM 44549 / YS-314 / AJ 12310 / JCM 11189 / NBRC 100395</strain>
    </source>
</reference>
<feature type="transmembrane region" description="Helical" evidence="8">
    <location>
        <begin position="302"/>
        <end position="330"/>
    </location>
</feature>
<feature type="transmembrane region" description="Helical" evidence="8">
    <location>
        <begin position="33"/>
        <end position="59"/>
    </location>
</feature>
<name>Q8FPU2_COREF</name>
<dbReference type="STRING" id="196164.gene:10741805"/>
<dbReference type="KEGG" id="cef:CE1396"/>
<feature type="domain" description="NADH:quinone oxidoreductase/Mrp antiporter transmembrane" evidence="9">
    <location>
        <begin position="315"/>
        <end position="473"/>
    </location>
</feature>
<evidence type="ECO:0000259" key="9">
    <source>
        <dbReference type="Pfam" id="PF00361"/>
    </source>
</evidence>
<dbReference type="HOGENOM" id="CLU_007100_9_5_11"/>
<evidence type="ECO:0000256" key="6">
    <source>
        <dbReference type="ARBA" id="ARBA00023136"/>
    </source>
</evidence>
<evidence type="ECO:0000256" key="8">
    <source>
        <dbReference type="SAM" id="Phobius"/>
    </source>
</evidence>
<feature type="transmembrane region" description="Helical" evidence="8">
    <location>
        <begin position="460"/>
        <end position="486"/>
    </location>
</feature>
<comment type="subcellular location">
    <subcellularLocation>
        <location evidence="1">Cell membrane</location>
        <topology evidence="1">Multi-pass membrane protein</topology>
    </subcellularLocation>
    <subcellularLocation>
        <location evidence="7">Membrane</location>
        <topology evidence="7">Multi-pass membrane protein</topology>
    </subcellularLocation>
</comment>
<evidence type="ECO:0000256" key="2">
    <source>
        <dbReference type="ARBA" id="ARBA00005346"/>
    </source>
</evidence>
<evidence type="ECO:0000256" key="4">
    <source>
        <dbReference type="ARBA" id="ARBA00022692"/>
    </source>
</evidence>
<dbReference type="eggNOG" id="COG0651">
    <property type="taxonomic scope" value="Bacteria"/>
</dbReference>
<evidence type="ECO:0000313" key="10">
    <source>
        <dbReference type="EMBL" id="BAC18206.1"/>
    </source>
</evidence>
<evidence type="ECO:0000313" key="11">
    <source>
        <dbReference type="Proteomes" id="UP000001409"/>
    </source>
</evidence>
<feature type="transmembrane region" description="Helical" evidence="8">
    <location>
        <begin position="180"/>
        <end position="201"/>
    </location>
</feature>
<feature type="domain" description="NADH:quinone oxidoreductase/Mrp antiporter transmembrane" evidence="9">
    <location>
        <begin position="145"/>
        <end position="282"/>
    </location>
</feature>
<accession>Q8FPU2</accession>
<keyword evidence="11" id="KW-1185">Reference proteome</keyword>
<keyword evidence="3" id="KW-1003">Cell membrane</keyword>
<protein>
    <submittedName>
        <fullName evidence="10">Putative NADH dehydrogenase I chain N 2</fullName>
    </submittedName>
</protein>
<sequence length="540" mass="56135">MMTLPQFSLGALVLFPLLMAALTVLLPVGKRRIAGIVTAVGVVLLTLPVVATVAGGDLLELSLGGYDAPLGITLRADGLSVLFLLLTTVVGGLVSVYAALVPASTGQRLVAVDSAGETLEWRSGHPGYWPLWLGCWAGLNTVFVSGDLFNTYVGLELVALTAVGLVALGGSDAWRAALRYLFIAVLGAMLFLVGVGLLVAATGTLDIQQAARVIEQEPGTHPPVVLALVLITVGLVMKVALVPMHGWLIPAHSGAPGAVSPLLSALVIKASFFVLLRCWLWVAGPGMIPALVDGPQLADETWLTVLSGLGWLLGGLGLVAIVLGSILALRQPRLKPLVAYSTVAQAGYWFLFFPILLDPGSEQTVTTLADGAVIGGATTGTIGLLLGHGVAKASLFLVAGHLKINYGTDELARLRGAGQRDPMLIMAMGLAVVGLAGLPFSLAFSGKWELATAAVAAEHFWIVLTVVVATLLSAAYLFKALAPLLVAETEEGDMIQPGGLPREKVSFAAQVVPFTLGTLTILTGFMGFWVSDMLEVGAPW</sequence>
<feature type="transmembrane region" description="Helical" evidence="8">
    <location>
        <begin position="507"/>
        <end position="530"/>
    </location>
</feature>
<feature type="transmembrane region" description="Helical" evidence="8">
    <location>
        <begin position="79"/>
        <end position="100"/>
    </location>
</feature>
<dbReference type="PANTHER" id="PTHR42703">
    <property type="entry name" value="NADH DEHYDROGENASE"/>
    <property type="match status" value="1"/>
</dbReference>
<feature type="transmembrane region" description="Helical" evidence="8">
    <location>
        <begin position="423"/>
        <end position="440"/>
    </location>
</feature>
<evidence type="ECO:0000256" key="5">
    <source>
        <dbReference type="ARBA" id="ARBA00022989"/>
    </source>
</evidence>
<keyword evidence="5 8" id="KW-1133">Transmembrane helix</keyword>
<organism evidence="10 11">
    <name type="scientific">Corynebacterium efficiens (strain DSM 44549 / YS-314 / AJ 12310 / JCM 11189 / NBRC 100395)</name>
    <dbReference type="NCBI Taxonomy" id="196164"/>
    <lineage>
        <taxon>Bacteria</taxon>
        <taxon>Bacillati</taxon>
        <taxon>Actinomycetota</taxon>
        <taxon>Actinomycetes</taxon>
        <taxon>Mycobacteriales</taxon>
        <taxon>Corynebacteriaceae</taxon>
        <taxon>Corynebacterium</taxon>
    </lineage>
</organism>
<keyword evidence="6 8" id="KW-0472">Membrane</keyword>
<feature type="transmembrane region" description="Helical" evidence="8">
    <location>
        <begin position="337"/>
        <end position="357"/>
    </location>
</feature>
<dbReference type="InterPro" id="IPR001750">
    <property type="entry name" value="ND/Mrp_TM"/>
</dbReference>
<dbReference type="Pfam" id="PF00361">
    <property type="entry name" value="Proton_antipo_M"/>
    <property type="match status" value="2"/>
</dbReference>
<dbReference type="Proteomes" id="UP000001409">
    <property type="component" value="Chromosome"/>
</dbReference>
<keyword evidence="4 7" id="KW-0812">Transmembrane</keyword>
<dbReference type="InterPro" id="IPR050586">
    <property type="entry name" value="CPA3_Na-H_Antiporter_D"/>
</dbReference>
<dbReference type="PANTHER" id="PTHR42703:SF1">
    <property type="entry name" value="NA(+)_H(+) ANTIPORTER SUBUNIT D1"/>
    <property type="match status" value="1"/>
</dbReference>
<dbReference type="AlphaFoldDB" id="Q8FPU2"/>
<evidence type="ECO:0000256" key="1">
    <source>
        <dbReference type="ARBA" id="ARBA00004651"/>
    </source>
</evidence>
<evidence type="ECO:0000256" key="3">
    <source>
        <dbReference type="ARBA" id="ARBA00022475"/>
    </source>
</evidence>
<evidence type="ECO:0000256" key="7">
    <source>
        <dbReference type="RuleBase" id="RU000320"/>
    </source>
</evidence>